<keyword evidence="2 4" id="KW-0689">Ribosomal protein</keyword>
<dbReference type="PROSITE" id="PS00828">
    <property type="entry name" value="RIBOSOMAL_L36"/>
    <property type="match status" value="1"/>
</dbReference>
<dbReference type="InterPro" id="IPR000473">
    <property type="entry name" value="Ribosomal_bL36"/>
</dbReference>
<organism evidence="5 6">
    <name type="scientific">Acaulospora morrowiae</name>
    <dbReference type="NCBI Taxonomy" id="94023"/>
    <lineage>
        <taxon>Eukaryota</taxon>
        <taxon>Fungi</taxon>
        <taxon>Fungi incertae sedis</taxon>
        <taxon>Mucoromycota</taxon>
        <taxon>Glomeromycotina</taxon>
        <taxon>Glomeromycetes</taxon>
        <taxon>Diversisporales</taxon>
        <taxon>Acaulosporaceae</taxon>
        <taxon>Acaulospora</taxon>
    </lineage>
</organism>
<dbReference type="GO" id="GO:0006412">
    <property type="term" value="P:translation"/>
    <property type="evidence" value="ECO:0007669"/>
    <property type="project" value="InterPro"/>
</dbReference>
<dbReference type="InterPro" id="IPR035977">
    <property type="entry name" value="Ribosomal_bL36_sp"/>
</dbReference>
<protein>
    <recommendedName>
        <fullName evidence="4">Ribosomal protein</fullName>
    </recommendedName>
</protein>
<sequence length="110" mass="12637">MTFLTYFTRKTMSVIPFTAHHTKSIFPSYTRFLHLDSFFPRSITPSHFVNPFVQSRILPSPSIISLIGGVRGMKVRSSVKRLCDGCYTVKRKGTVYVLCKKNPKHKQRQG</sequence>
<dbReference type="AlphaFoldDB" id="A0A9N9BIK6"/>
<dbReference type="PANTHER" id="PTHR18804:SF16">
    <property type="entry name" value="RIBOSOMAL PROTEIN"/>
    <property type="match status" value="1"/>
</dbReference>
<dbReference type="Pfam" id="PF00444">
    <property type="entry name" value="Ribosomal_L36"/>
    <property type="match status" value="1"/>
</dbReference>
<keyword evidence="6" id="KW-1185">Reference proteome</keyword>
<evidence type="ECO:0000256" key="4">
    <source>
        <dbReference type="RuleBase" id="RU000570"/>
    </source>
</evidence>
<evidence type="ECO:0000313" key="5">
    <source>
        <dbReference type="EMBL" id="CAG8567545.1"/>
    </source>
</evidence>
<dbReference type="PANTHER" id="PTHR18804">
    <property type="entry name" value="RIBOSOMAL PROTEIN"/>
    <property type="match status" value="1"/>
</dbReference>
<dbReference type="EMBL" id="CAJVPV010004144">
    <property type="protein sequence ID" value="CAG8567545.1"/>
    <property type="molecule type" value="Genomic_DNA"/>
</dbReference>
<evidence type="ECO:0000256" key="1">
    <source>
        <dbReference type="ARBA" id="ARBA00007645"/>
    </source>
</evidence>
<keyword evidence="3 4" id="KW-0687">Ribonucleoprotein</keyword>
<dbReference type="OrthoDB" id="10265903at2759"/>
<dbReference type="NCBIfam" id="TIGR01022">
    <property type="entry name" value="rpmJ_bact"/>
    <property type="match status" value="1"/>
</dbReference>
<reference evidence="5" key="1">
    <citation type="submission" date="2021-06" db="EMBL/GenBank/DDBJ databases">
        <authorList>
            <person name="Kallberg Y."/>
            <person name="Tangrot J."/>
            <person name="Rosling A."/>
        </authorList>
    </citation>
    <scope>NUCLEOTIDE SEQUENCE</scope>
    <source>
        <strain evidence="5">CL551</strain>
    </source>
</reference>
<comment type="caution">
    <text evidence="5">The sequence shown here is derived from an EMBL/GenBank/DDBJ whole genome shotgun (WGS) entry which is preliminary data.</text>
</comment>
<dbReference type="SUPFAM" id="SSF57840">
    <property type="entry name" value="Ribosomal protein L36"/>
    <property type="match status" value="1"/>
</dbReference>
<evidence type="ECO:0000256" key="2">
    <source>
        <dbReference type="ARBA" id="ARBA00022980"/>
    </source>
</evidence>
<gene>
    <name evidence="5" type="ORF">AMORRO_LOCUS6311</name>
</gene>
<dbReference type="HAMAP" id="MF_00251">
    <property type="entry name" value="Ribosomal_bL36"/>
    <property type="match status" value="1"/>
</dbReference>
<dbReference type="Proteomes" id="UP000789342">
    <property type="component" value="Unassembled WGS sequence"/>
</dbReference>
<dbReference type="GO" id="GO:1990904">
    <property type="term" value="C:ribonucleoprotein complex"/>
    <property type="evidence" value="ECO:0007669"/>
    <property type="project" value="UniProtKB-KW"/>
</dbReference>
<dbReference type="GO" id="GO:0005840">
    <property type="term" value="C:ribosome"/>
    <property type="evidence" value="ECO:0007669"/>
    <property type="project" value="UniProtKB-KW"/>
</dbReference>
<dbReference type="InterPro" id="IPR052010">
    <property type="entry name" value="Ribosomal_LSU_bL36"/>
</dbReference>
<dbReference type="GO" id="GO:0003735">
    <property type="term" value="F:structural constituent of ribosome"/>
    <property type="evidence" value="ECO:0007669"/>
    <property type="project" value="InterPro"/>
</dbReference>
<evidence type="ECO:0000313" key="6">
    <source>
        <dbReference type="Proteomes" id="UP000789342"/>
    </source>
</evidence>
<name>A0A9N9BIK6_9GLOM</name>
<evidence type="ECO:0000256" key="3">
    <source>
        <dbReference type="ARBA" id="ARBA00023274"/>
    </source>
</evidence>
<proteinExistence type="inferred from homology"/>
<accession>A0A9N9BIK6</accession>
<comment type="similarity">
    <text evidence="1 4">Belongs to the bacterial ribosomal protein bL36 family.</text>
</comment>